<protein>
    <submittedName>
        <fullName evidence="2">Uncharacterized protein</fullName>
    </submittedName>
</protein>
<proteinExistence type="predicted"/>
<feature type="region of interest" description="Disordered" evidence="1">
    <location>
        <begin position="343"/>
        <end position="363"/>
    </location>
</feature>
<name>A0A9P8L909_9PEZI</name>
<evidence type="ECO:0000313" key="2">
    <source>
        <dbReference type="EMBL" id="KAH0556447.1"/>
    </source>
</evidence>
<organism evidence="2 3">
    <name type="scientific">Trichoglossum hirsutum</name>
    <dbReference type="NCBI Taxonomy" id="265104"/>
    <lineage>
        <taxon>Eukaryota</taxon>
        <taxon>Fungi</taxon>
        <taxon>Dikarya</taxon>
        <taxon>Ascomycota</taxon>
        <taxon>Pezizomycotina</taxon>
        <taxon>Geoglossomycetes</taxon>
        <taxon>Geoglossales</taxon>
        <taxon>Geoglossaceae</taxon>
        <taxon>Trichoglossum</taxon>
    </lineage>
</organism>
<dbReference type="AlphaFoldDB" id="A0A9P8L909"/>
<dbReference type="EMBL" id="JAGHQM010001092">
    <property type="protein sequence ID" value="KAH0556447.1"/>
    <property type="molecule type" value="Genomic_DNA"/>
</dbReference>
<evidence type="ECO:0000313" key="3">
    <source>
        <dbReference type="Proteomes" id="UP000750711"/>
    </source>
</evidence>
<feature type="compositionally biased region" description="Basic and acidic residues" evidence="1">
    <location>
        <begin position="343"/>
        <end position="357"/>
    </location>
</feature>
<reference evidence="2" key="1">
    <citation type="submission" date="2021-03" db="EMBL/GenBank/DDBJ databases">
        <title>Comparative genomics and phylogenomic investigation of the class Geoglossomycetes provide insights into ecological specialization and systematics.</title>
        <authorList>
            <person name="Melie T."/>
            <person name="Pirro S."/>
            <person name="Miller A.N."/>
            <person name="Quandt A."/>
        </authorList>
    </citation>
    <scope>NUCLEOTIDE SEQUENCE</scope>
    <source>
        <strain evidence="2">CAQ_001_2017</strain>
    </source>
</reference>
<gene>
    <name evidence="2" type="ORF">GP486_005640</name>
</gene>
<keyword evidence="3" id="KW-1185">Reference proteome</keyword>
<feature type="region of interest" description="Disordered" evidence="1">
    <location>
        <begin position="1"/>
        <end position="30"/>
    </location>
</feature>
<evidence type="ECO:0000256" key="1">
    <source>
        <dbReference type="SAM" id="MobiDB-lite"/>
    </source>
</evidence>
<sequence length="363" mass="42357">MSAPIDNNDASTPLEETTQHPLPIETDDDTPDNTLTTIMMYQHLPPIGDPFDIYRGHSPPPPSIDKTRSMSIMRLFELFRLHKEGHMWKVGSPWIEVPLLQDELQDLKEVLWEDVSLFDYVYCRVWHEYDFEAKKMIIRYQDNHHYAIFIDRILSDIYTQLCEIRKSDDRAAARIVDDVWLDVTSLKNGLFHRADVAIRHLPDGYQLYPRVMVEALFPPKRKSMPHLIHRLITESQGRIRLAIGFNIVNWGSKKATVSTWQPEITGDADGKKIWTCKQKLRDDCFRSEDGSAVEGNLIFFWLKDFCSPDNDRGRIAGLDIPISIPYSKLAEYLDYAERKFTESEQRERAEGRREIATTRRPMM</sequence>
<feature type="compositionally biased region" description="Polar residues" evidence="1">
    <location>
        <begin position="8"/>
        <end position="20"/>
    </location>
</feature>
<dbReference type="Proteomes" id="UP000750711">
    <property type="component" value="Unassembled WGS sequence"/>
</dbReference>
<accession>A0A9P8L909</accession>
<comment type="caution">
    <text evidence="2">The sequence shown here is derived from an EMBL/GenBank/DDBJ whole genome shotgun (WGS) entry which is preliminary data.</text>
</comment>